<organism evidence="7 8">
    <name type="scientific">Vanilla planifolia</name>
    <name type="common">Vanilla</name>
    <dbReference type="NCBI Taxonomy" id="51239"/>
    <lineage>
        <taxon>Eukaryota</taxon>
        <taxon>Viridiplantae</taxon>
        <taxon>Streptophyta</taxon>
        <taxon>Embryophyta</taxon>
        <taxon>Tracheophyta</taxon>
        <taxon>Spermatophyta</taxon>
        <taxon>Magnoliopsida</taxon>
        <taxon>Liliopsida</taxon>
        <taxon>Asparagales</taxon>
        <taxon>Orchidaceae</taxon>
        <taxon>Vanilloideae</taxon>
        <taxon>Vanilleae</taxon>
        <taxon>Vanilla</taxon>
    </lineage>
</organism>
<gene>
    <name evidence="7" type="ORF">HPP92_013088</name>
</gene>
<keyword evidence="2 4" id="KW-0863">Zinc-finger</keyword>
<dbReference type="GO" id="GO:0004842">
    <property type="term" value="F:ubiquitin-protein transferase activity"/>
    <property type="evidence" value="ECO:0007669"/>
    <property type="project" value="TreeGrafter"/>
</dbReference>
<accession>A0A835QTE4</accession>
<dbReference type="PANTHER" id="PTHR42647:SF72">
    <property type="entry name" value="EF-HAND CALCIUM-BINDING DOMAIN-CONTAINING PROTEIN 4A"/>
    <property type="match status" value="1"/>
</dbReference>
<keyword evidence="5" id="KW-0175">Coiled coil</keyword>
<dbReference type="EMBL" id="JADCNM010000006">
    <property type="protein sequence ID" value="KAG0478369.1"/>
    <property type="molecule type" value="Genomic_DNA"/>
</dbReference>
<dbReference type="PIRSF" id="PIRSF036836">
    <property type="entry name" value="RNase_bind_SBP1"/>
    <property type="match status" value="1"/>
</dbReference>
<evidence type="ECO:0000259" key="6">
    <source>
        <dbReference type="PROSITE" id="PS50089"/>
    </source>
</evidence>
<keyword evidence="3" id="KW-0862">Zinc</keyword>
<evidence type="ECO:0000313" key="8">
    <source>
        <dbReference type="Proteomes" id="UP000639772"/>
    </source>
</evidence>
<evidence type="ECO:0000256" key="4">
    <source>
        <dbReference type="PROSITE-ProRule" id="PRU00175"/>
    </source>
</evidence>
<evidence type="ECO:0000256" key="3">
    <source>
        <dbReference type="ARBA" id="ARBA00022833"/>
    </source>
</evidence>
<feature type="coiled-coil region" evidence="5">
    <location>
        <begin position="68"/>
        <end position="130"/>
    </location>
</feature>
<feature type="domain" description="RING-type" evidence="6">
    <location>
        <begin position="157"/>
        <end position="192"/>
    </location>
</feature>
<evidence type="ECO:0000256" key="1">
    <source>
        <dbReference type="ARBA" id="ARBA00022723"/>
    </source>
</evidence>
<sequence length="216" mass="23595">MAVPACNGTVLKRRRNGEVSGELQRVYVTHAEEIEGLINLRTEHLKAGVAEIHRRHMVAVAGAAGMMLQERDGKLQRLRQENATLRENLCAVGLQNWQLRVEACRSEAMVIALRERLEDLAREVDAAAQEREGVGESGGEDVESGCGEAGEVGRFRCKVCGEREVAVLVLPCRHLSLCAECEVVAGECPCCRQPKRSALNVVLPPVVVDAQPSFCN</sequence>
<keyword evidence="1" id="KW-0479">Metal-binding</keyword>
<evidence type="ECO:0000313" key="7">
    <source>
        <dbReference type="EMBL" id="KAG0478369.1"/>
    </source>
</evidence>
<dbReference type="PROSITE" id="PS50089">
    <property type="entry name" value="ZF_RING_2"/>
    <property type="match status" value="1"/>
</dbReference>
<name>A0A835QTE4_VANPL</name>
<reference evidence="7 8" key="1">
    <citation type="journal article" date="2020" name="Nat. Food">
        <title>A phased Vanilla planifolia genome enables genetic improvement of flavour and production.</title>
        <authorList>
            <person name="Hasing T."/>
            <person name="Tang H."/>
            <person name="Brym M."/>
            <person name="Khazi F."/>
            <person name="Huang T."/>
            <person name="Chambers A.H."/>
        </authorList>
    </citation>
    <scope>NUCLEOTIDE SEQUENCE [LARGE SCALE GENOMIC DNA]</scope>
    <source>
        <tissue evidence="7">Leaf</tissue>
    </source>
</reference>
<evidence type="ECO:0000256" key="2">
    <source>
        <dbReference type="ARBA" id="ARBA00022771"/>
    </source>
</evidence>
<dbReference type="OrthoDB" id="1711136at2759"/>
<dbReference type="Proteomes" id="UP000639772">
    <property type="component" value="Chromosome 6"/>
</dbReference>
<dbReference type="InterPro" id="IPR013083">
    <property type="entry name" value="Znf_RING/FYVE/PHD"/>
</dbReference>
<dbReference type="InterPro" id="IPR001841">
    <property type="entry name" value="Znf_RING"/>
</dbReference>
<dbReference type="Gene3D" id="3.30.40.10">
    <property type="entry name" value="Zinc/RING finger domain, C3HC4 (zinc finger)"/>
    <property type="match status" value="1"/>
</dbReference>
<dbReference type="GO" id="GO:0008270">
    <property type="term" value="F:zinc ion binding"/>
    <property type="evidence" value="ECO:0007669"/>
    <property type="project" value="UniProtKB-KW"/>
</dbReference>
<comment type="caution">
    <text evidence="7">The sequence shown here is derived from an EMBL/GenBank/DDBJ whole genome shotgun (WGS) entry which is preliminary data.</text>
</comment>
<dbReference type="Pfam" id="PF13920">
    <property type="entry name" value="zf-C3HC4_3"/>
    <property type="match status" value="1"/>
</dbReference>
<evidence type="ECO:0000256" key="5">
    <source>
        <dbReference type="SAM" id="Coils"/>
    </source>
</evidence>
<dbReference type="PANTHER" id="PTHR42647">
    <property type="entry name" value="SBP (S-RIBONUCLEASE BINDING PROTEIN) FAMILY PROTEIN"/>
    <property type="match status" value="1"/>
</dbReference>
<proteinExistence type="predicted"/>
<protein>
    <recommendedName>
        <fullName evidence="6">RING-type domain-containing protein</fullName>
    </recommendedName>
</protein>
<dbReference type="SUPFAM" id="SSF57850">
    <property type="entry name" value="RING/U-box"/>
    <property type="match status" value="1"/>
</dbReference>
<dbReference type="AlphaFoldDB" id="A0A835QTE4"/>